<feature type="non-terminal residue" evidence="2">
    <location>
        <position position="153"/>
    </location>
</feature>
<feature type="transmembrane region" description="Helical" evidence="1">
    <location>
        <begin position="15"/>
        <end position="36"/>
    </location>
</feature>
<evidence type="ECO:0000313" key="2">
    <source>
        <dbReference type="EMBL" id="SVE34767.1"/>
    </source>
</evidence>
<dbReference type="AlphaFoldDB" id="A0A383CQW8"/>
<name>A0A383CQW8_9ZZZZ</name>
<accession>A0A383CQW8</accession>
<dbReference type="PANTHER" id="PTHR31876:SF26">
    <property type="entry name" value="PROTEIN LIKE COV 2"/>
    <property type="match status" value="1"/>
</dbReference>
<reference evidence="2" key="1">
    <citation type="submission" date="2018-05" db="EMBL/GenBank/DDBJ databases">
        <authorList>
            <person name="Lanie J.A."/>
            <person name="Ng W.-L."/>
            <person name="Kazmierczak K.M."/>
            <person name="Andrzejewski T.M."/>
            <person name="Davidsen T.M."/>
            <person name="Wayne K.J."/>
            <person name="Tettelin H."/>
            <person name="Glass J.I."/>
            <person name="Rusch D."/>
            <person name="Podicherti R."/>
            <person name="Tsui H.-C.T."/>
            <person name="Winkler M.E."/>
        </authorList>
    </citation>
    <scope>NUCLEOTIDE SEQUENCE</scope>
</reference>
<gene>
    <name evidence="2" type="ORF">METZ01_LOCUS487621</name>
</gene>
<dbReference type="EMBL" id="UINC01211039">
    <property type="protein sequence ID" value="SVE34767.1"/>
    <property type="molecule type" value="Genomic_DNA"/>
</dbReference>
<sequence>MNFISKIFRKISNNFFKGILISAPVIITFYIAWGLIKFFDKKVSPLLGTFPYEIPGFGLITVFIFFAIIGFITTGLLGRIFSTFFEKILSKMPILRNIYSGLKQLFEAILTQKSNSFREVVLIEYPRQGIWAMGFLTGDTKGEVNRKTKNQMV</sequence>
<evidence type="ECO:0000256" key="1">
    <source>
        <dbReference type="SAM" id="Phobius"/>
    </source>
</evidence>
<keyword evidence="1" id="KW-1133">Transmembrane helix</keyword>
<keyword evidence="1" id="KW-0472">Membrane</keyword>
<protein>
    <recommendedName>
        <fullName evidence="3">DUF502 domain-containing protein</fullName>
    </recommendedName>
</protein>
<organism evidence="2">
    <name type="scientific">marine metagenome</name>
    <dbReference type="NCBI Taxonomy" id="408172"/>
    <lineage>
        <taxon>unclassified sequences</taxon>
        <taxon>metagenomes</taxon>
        <taxon>ecological metagenomes</taxon>
    </lineage>
</organism>
<keyword evidence="1" id="KW-0812">Transmembrane</keyword>
<feature type="transmembrane region" description="Helical" evidence="1">
    <location>
        <begin position="56"/>
        <end position="81"/>
    </location>
</feature>
<evidence type="ECO:0008006" key="3">
    <source>
        <dbReference type="Google" id="ProtNLM"/>
    </source>
</evidence>
<proteinExistence type="predicted"/>
<dbReference type="InterPro" id="IPR007462">
    <property type="entry name" value="COV1-like"/>
</dbReference>
<dbReference type="Pfam" id="PF04367">
    <property type="entry name" value="DUF502"/>
    <property type="match status" value="1"/>
</dbReference>
<dbReference type="PANTHER" id="PTHR31876">
    <property type="entry name" value="COV-LIKE PROTEIN 1"/>
    <property type="match status" value="1"/>
</dbReference>